<name>X0UPB1_9ZZZZ</name>
<dbReference type="AlphaFoldDB" id="X0UPB1"/>
<accession>X0UPB1</accession>
<sequence>TAEQLREIAGIVRFVLDGIHTTHIITTSDEDRCRGRIPPKILVEAGRRTLAIAEALPYPARPEEPPAEEIGDTMLLRGDKVRLALDQMLTCRVAGLSPGEGAQGSLLRANGSSIDTVAVKRLENEGREERFVLRCSPGKSAEVRSWISGLSDGYLMFDEGDLYAKVDGPTVIEPPPADAGMEEPSEPAVDAAKPYFIGQRTSPPEVKGKKEYAYGPEEHPVRKTALNEFHRELGAKMVGFAGWDMPVQYEGGIFAEHSAVRTGAGLF</sequence>
<organism evidence="1">
    <name type="scientific">marine sediment metagenome</name>
    <dbReference type="NCBI Taxonomy" id="412755"/>
    <lineage>
        <taxon>unclassified sequences</taxon>
        <taxon>metagenomes</taxon>
        <taxon>ecological metagenomes</taxon>
    </lineage>
</organism>
<dbReference type="Gene3D" id="3.30.70.1400">
    <property type="entry name" value="Aminomethyltransferase beta-barrel domains"/>
    <property type="match status" value="1"/>
</dbReference>
<dbReference type="PANTHER" id="PTHR43757">
    <property type="entry name" value="AMINOMETHYLTRANSFERASE"/>
    <property type="match status" value="1"/>
</dbReference>
<dbReference type="EMBL" id="BARS01025261">
    <property type="protein sequence ID" value="GAG02133.1"/>
    <property type="molecule type" value="Genomic_DNA"/>
</dbReference>
<comment type="caution">
    <text evidence="1">The sequence shown here is derived from an EMBL/GenBank/DDBJ whole genome shotgun (WGS) entry which is preliminary data.</text>
</comment>
<protein>
    <submittedName>
        <fullName evidence="1">Uncharacterized protein</fullName>
    </submittedName>
</protein>
<proteinExistence type="predicted"/>
<dbReference type="PANTHER" id="PTHR43757:SF2">
    <property type="entry name" value="AMINOMETHYLTRANSFERASE, MITOCHONDRIAL"/>
    <property type="match status" value="1"/>
</dbReference>
<dbReference type="SUPFAM" id="SSF103025">
    <property type="entry name" value="Folate-binding domain"/>
    <property type="match status" value="2"/>
</dbReference>
<feature type="non-terminal residue" evidence="1">
    <location>
        <position position="1"/>
    </location>
</feature>
<reference evidence="1" key="1">
    <citation type="journal article" date="2014" name="Front. Microbiol.">
        <title>High frequency of phylogenetically diverse reductive dehalogenase-homologous genes in deep subseafloor sedimentary metagenomes.</title>
        <authorList>
            <person name="Kawai M."/>
            <person name="Futagami T."/>
            <person name="Toyoda A."/>
            <person name="Takaki Y."/>
            <person name="Nishi S."/>
            <person name="Hori S."/>
            <person name="Arai W."/>
            <person name="Tsubouchi T."/>
            <person name="Morono Y."/>
            <person name="Uchiyama I."/>
            <person name="Ito T."/>
            <person name="Fujiyama A."/>
            <person name="Inagaki F."/>
            <person name="Takami H."/>
        </authorList>
    </citation>
    <scope>NUCLEOTIDE SEQUENCE</scope>
    <source>
        <strain evidence="1">Expedition CK06-06</strain>
    </source>
</reference>
<dbReference type="InterPro" id="IPR028896">
    <property type="entry name" value="GcvT/YgfZ/DmdA"/>
</dbReference>
<dbReference type="InterPro" id="IPR027266">
    <property type="entry name" value="TrmE/GcvT-like"/>
</dbReference>
<gene>
    <name evidence="1" type="ORF">S01H1_39948</name>
</gene>
<feature type="non-terminal residue" evidence="1">
    <location>
        <position position="267"/>
    </location>
</feature>
<dbReference type="Gene3D" id="3.30.1360.120">
    <property type="entry name" value="Probable tRNA modification gtpase trme, domain 1"/>
    <property type="match status" value="1"/>
</dbReference>
<evidence type="ECO:0000313" key="1">
    <source>
        <dbReference type="EMBL" id="GAG02133.1"/>
    </source>
</evidence>